<dbReference type="PANTHER" id="PTHR15075:SF6">
    <property type="entry name" value="ALPHA-1,6-MANNOSYLGLYCOPROTEIN 6-BETA-N-ACETYLGLUCOSAMINYLTRANSFERASE B"/>
    <property type="match status" value="1"/>
</dbReference>
<feature type="compositionally biased region" description="Low complexity" evidence="14">
    <location>
        <begin position="134"/>
        <end position="146"/>
    </location>
</feature>
<comment type="similarity">
    <text evidence="3">Belongs to the glycosyltransferase 18 family.</text>
</comment>
<evidence type="ECO:0000256" key="6">
    <source>
        <dbReference type="ARBA" id="ARBA00022679"/>
    </source>
</evidence>
<dbReference type="EMBL" id="JAATJV010198867">
    <property type="protein sequence ID" value="MBZ3873147.1"/>
    <property type="molecule type" value="Genomic_DNA"/>
</dbReference>
<evidence type="ECO:0000256" key="12">
    <source>
        <dbReference type="ARBA" id="ARBA00023180"/>
    </source>
</evidence>
<feature type="non-terminal residue" evidence="16">
    <location>
        <position position="1"/>
    </location>
</feature>
<evidence type="ECO:0000259" key="15">
    <source>
        <dbReference type="Pfam" id="PF15024"/>
    </source>
</evidence>
<evidence type="ECO:0000256" key="2">
    <source>
        <dbReference type="ARBA" id="ARBA00004922"/>
    </source>
</evidence>
<accession>A0AA41MK20</accession>
<name>A0AA41MK20_SCICA</name>
<evidence type="ECO:0000256" key="7">
    <source>
        <dbReference type="ARBA" id="ARBA00022692"/>
    </source>
</evidence>
<proteinExistence type="inferred from homology"/>
<comment type="caution">
    <text evidence="16">The sequence shown here is derived from an EMBL/GenBank/DDBJ whole genome shotgun (WGS) entry which is preliminary data.</text>
</comment>
<dbReference type="GO" id="GO:0030144">
    <property type="term" value="F:alpha-1,6-mannosylglycoprotein 6-beta-N-acetylglucosaminyltransferase activity"/>
    <property type="evidence" value="ECO:0007669"/>
    <property type="project" value="UniProtKB-EC"/>
</dbReference>
<evidence type="ECO:0000256" key="9">
    <source>
        <dbReference type="ARBA" id="ARBA00022989"/>
    </source>
</evidence>
<dbReference type="GO" id="GO:0000139">
    <property type="term" value="C:Golgi membrane"/>
    <property type="evidence" value="ECO:0007669"/>
    <property type="project" value="UniProtKB-SubCell"/>
</dbReference>
<dbReference type="Proteomes" id="UP001166674">
    <property type="component" value="Unassembled WGS sequence"/>
</dbReference>
<dbReference type="InterPro" id="IPR026116">
    <property type="entry name" value="GT18_cat"/>
</dbReference>
<evidence type="ECO:0000256" key="10">
    <source>
        <dbReference type="ARBA" id="ARBA00023034"/>
    </source>
</evidence>
<keyword evidence="5" id="KW-0328">Glycosyltransferase</keyword>
<comment type="catalytic activity">
    <reaction evidence="13">
        <text>N(4)-{beta-D-GlcNAc-(1-&gt;2)-[beta-D-GlcNAc-(1-&gt;4)]-alpha-D-Man-(1-&gt;3)-[beta-D-GlcNAc-(1-&gt;2)-alpha-D-Man-(1-&gt;6)]-beta-D-Man-(1-&gt;4)-beta-D-GlcNAc-(1-&gt;4)-beta-D-GlcNAc}-L-asparaginyl-[protein] + UDP-N-acetyl-alpha-D-glucosamine = N(4)-{beta-D-GlcNAc-(1-&gt;2)-[beta-D-GlcNAc-(1-&gt;4)]-alpha-D-Man-(1-&gt;3)-[beta-D-GlcNAc-(1-&gt;2)-[beta-D-GlcNAc-(1-&gt;6)]-alpha-D-Man-(1-&gt;6)]-beta-D-Man-(1-&gt;4)-beta-D-GlcNAc-(1-&gt;4)-beta-D-GlcNAc}-L-asparaginyl-[protein] + UDP + H(+)</text>
        <dbReference type="Rhea" id="RHEA:16921"/>
        <dbReference type="Rhea" id="RHEA-COMP:14374"/>
        <dbReference type="Rhea" id="RHEA-COMP:14377"/>
        <dbReference type="ChEBI" id="CHEBI:15378"/>
        <dbReference type="ChEBI" id="CHEBI:57705"/>
        <dbReference type="ChEBI" id="CHEBI:58223"/>
        <dbReference type="ChEBI" id="CHEBI:139507"/>
        <dbReference type="ChEBI" id="CHEBI:139510"/>
        <dbReference type="EC" id="2.4.1.155"/>
    </reaction>
</comment>
<keyword evidence="7" id="KW-0812">Transmembrane</keyword>
<dbReference type="PANTHER" id="PTHR15075">
    <property type="entry name" value="ALPHA-MANNOSIDE BETA-1,6-N-ACETYLGLUCOSAMINYLTRANSFERASE"/>
    <property type="match status" value="1"/>
</dbReference>
<keyword evidence="17" id="KW-1185">Reference proteome</keyword>
<feature type="region of interest" description="Disordered" evidence="14">
    <location>
        <begin position="134"/>
        <end position="154"/>
    </location>
</feature>
<gene>
    <name evidence="16" type="ORF">SUZIE_121485</name>
</gene>
<dbReference type="GO" id="GO:0006487">
    <property type="term" value="P:protein N-linked glycosylation"/>
    <property type="evidence" value="ECO:0007669"/>
    <property type="project" value="TreeGrafter"/>
</dbReference>
<evidence type="ECO:0000256" key="3">
    <source>
        <dbReference type="ARBA" id="ARBA00007477"/>
    </source>
</evidence>
<organism evidence="16 17">
    <name type="scientific">Sciurus carolinensis</name>
    <name type="common">Eastern gray squirrel</name>
    <dbReference type="NCBI Taxonomy" id="30640"/>
    <lineage>
        <taxon>Eukaryota</taxon>
        <taxon>Metazoa</taxon>
        <taxon>Chordata</taxon>
        <taxon>Craniata</taxon>
        <taxon>Vertebrata</taxon>
        <taxon>Euteleostomi</taxon>
        <taxon>Mammalia</taxon>
        <taxon>Eutheria</taxon>
        <taxon>Euarchontoglires</taxon>
        <taxon>Glires</taxon>
        <taxon>Rodentia</taxon>
        <taxon>Sciuromorpha</taxon>
        <taxon>Sciuridae</taxon>
        <taxon>Sciurinae</taxon>
        <taxon>Sciurini</taxon>
        <taxon>Sciurus</taxon>
    </lineage>
</organism>
<evidence type="ECO:0000313" key="17">
    <source>
        <dbReference type="Proteomes" id="UP001166674"/>
    </source>
</evidence>
<keyword evidence="12" id="KW-0325">Glycoprotein</keyword>
<evidence type="ECO:0000256" key="11">
    <source>
        <dbReference type="ARBA" id="ARBA00023136"/>
    </source>
</evidence>
<comment type="subcellular location">
    <subcellularLocation>
        <location evidence="1">Golgi apparatus membrane</location>
        <topology evidence="1">Single-pass type II membrane protein</topology>
    </subcellularLocation>
</comment>
<evidence type="ECO:0000313" key="16">
    <source>
        <dbReference type="EMBL" id="MBZ3873147.1"/>
    </source>
</evidence>
<protein>
    <recommendedName>
        <fullName evidence="4">alpha-1,6-mannosyl-glycoprotein 6-beta-N-acetylglucosaminyltransferase</fullName>
        <ecNumber evidence="4">2.4.1.155</ecNumber>
    </recommendedName>
</protein>
<keyword evidence="11" id="KW-0472">Membrane</keyword>
<dbReference type="EC" id="2.4.1.155" evidence="4"/>
<evidence type="ECO:0000256" key="13">
    <source>
        <dbReference type="ARBA" id="ARBA00048243"/>
    </source>
</evidence>
<keyword evidence="8" id="KW-0735">Signal-anchor</keyword>
<keyword evidence="9" id="KW-1133">Transmembrane helix</keyword>
<evidence type="ECO:0000256" key="5">
    <source>
        <dbReference type="ARBA" id="ARBA00022676"/>
    </source>
</evidence>
<dbReference type="AlphaFoldDB" id="A0AA41MK20"/>
<comment type="pathway">
    <text evidence="2">Protein modification; protein glycosylation.</text>
</comment>
<reference evidence="16" key="1">
    <citation type="submission" date="2020-03" db="EMBL/GenBank/DDBJ databases">
        <title>Studies in the Genomics of Life Span.</title>
        <authorList>
            <person name="Glass D."/>
        </authorList>
    </citation>
    <scope>NUCLEOTIDE SEQUENCE</scope>
    <source>
        <strain evidence="16">SUZIE</strain>
        <tissue evidence="16">Muscle</tissue>
    </source>
</reference>
<feature type="domain" description="Glycosyltransferase family 18 catalytic" evidence="15">
    <location>
        <begin position="31"/>
        <end position="120"/>
    </location>
</feature>
<dbReference type="Pfam" id="PF15024">
    <property type="entry name" value="Glyco_transf_18"/>
    <property type="match status" value="1"/>
</dbReference>
<keyword evidence="10" id="KW-0333">Golgi apparatus</keyword>
<dbReference type="InterPro" id="IPR052105">
    <property type="entry name" value="MGAT5_Glycosyltransferase"/>
</dbReference>
<evidence type="ECO:0000256" key="8">
    <source>
        <dbReference type="ARBA" id="ARBA00022968"/>
    </source>
</evidence>
<sequence length="207" mass="23043">NLGVPPGRGNCPLTMPLPFDLIYTDYHGLVKEKFLGILNKYMKIHGTVYYENQRPPNVPVFVKNHGPLPQPEFQQLLHKAKGPAPVEAIAHGCVFLQSFFSLPHSSLNQEFFPGKPTSREEPYLPYEHTCGGSWSRPTPTSSNRTSVQFPAQSPPRGWGLTEPFILAPNATHLQWAQNTSKVPGAWQQLCPCHDFLKGQVALCQGCL</sequence>
<evidence type="ECO:0000256" key="1">
    <source>
        <dbReference type="ARBA" id="ARBA00004323"/>
    </source>
</evidence>
<keyword evidence="6" id="KW-0808">Transferase</keyword>
<evidence type="ECO:0000256" key="4">
    <source>
        <dbReference type="ARBA" id="ARBA00012671"/>
    </source>
</evidence>
<evidence type="ECO:0000256" key="14">
    <source>
        <dbReference type="SAM" id="MobiDB-lite"/>
    </source>
</evidence>